<organism evidence="10">
    <name type="scientific">uncultured Chloroflexia bacterium</name>
    <dbReference type="NCBI Taxonomy" id="1672391"/>
    <lineage>
        <taxon>Bacteria</taxon>
        <taxon>Bacillati</taxon>
        <taxon>Chloroflexota</taxon>
        <taxon>Chloroflexia</taxon>
        <taxon>environmental samples</taxon>
    </lineage>
</organism>
<dbReference type="PANTHER" id="PTHR43394:SF1">
    <property type="entry name" value="ATP-BINDING CASSETTE SUB-FAMILY B MEMBER 10, MITOCHONDRIAL"/>
    <property type="match status" value="1"/>
</dbReference>
<sequence>MLNLINGETELDENQGGIARPLVGEIAFRDVSYGYAETPLLKHVSFHAKPGETIAIVGQTGAGKSTLTKLVNRTYDVGEGQVLIDGDDVREWSLQSLRSQISTIEQDIFLFSRSIAENISFGAAGSATREQIEQAAREAQAHDFIMALPEGYDTVIGERGVTLSGGQRQRLAIARAFLTDPRILVLDDSTSAIDSATEDEIQRAMQRIMKNRTTLLITHRISQIRWADRILVLRGGELVAQGTHDDLLQTSTAYRRIFARYDPALSEHAQPRTDDLQPELAR</sequence>
<keyword evidence="5" id="KW-0547">Nucleotide-binding</keyword>
<proteinExistence type="predicted"/>
<evidence type="ECO:0000256" key="7">
    <source>
        <dbReference type="ARBA" id="ARBA00022989"/>
    </source>
</evidence>
<gene>
    <name evidence="10" type="ORF">AVDCRST_MAG26-4288</name>
</gene>
<dbReference type="AlphaFoldDB" id="A0A6J4K2I6"/>
<dbReference type="GO" id="GO:0005886">
    <property type="term" value="C:plasma membrane"/>
    <property type="evidence" value="ECO:0007669"/>
    <property type="project" value="UniProtKB-SubCell"/>
</dbReference>
<protein>
    <submittedName>
        <fullName evidence="10">Heterodimeric efflux ABC transporter, permease/ATP-binding subunit 1</fullName>
    </submittedName>
</protein>
<keyword evidence="4" id="KW-0812">Transmembrane</keyword>
<evidence type="ECO:0000256" key="4">
    <source>
        <dbReference type="ARBA" id="ARBA00022692"/>
    </source>
</evidence>
<evidence type="ECO:0000256" key="1">
    <source>
        <dbReference type="ARBA" id="ARBA00004651"/>
    </source>
</evidence>
<dbReference type="InterPro" id="IPR036640">
    <property type="entry name" value="ABC1_TM_sf"/>
</dbReference>
<dbReference type="GO" id="GO:0016887">
    <property type="term" value="F:ATP hydrolysis activity"/>
    <property type="evidence" value="ECO:0007669"/>
    <property type="project" value="InterPro"/>
</dbReference>
<dbReference type="FunFam" id="3.40.50.300:FF:000221">
    <property type="entry name" value="Multidrug ABC transporter ATP-binding protein"/>
    <property type="match status" value="1"/>
</dbReference>
<keyword evidence="6 10" id="KW-0067">ATP-binding</keyword>
<dbReference type="PROSITE" id="PS50893">
    <property type="entry name" value="ABC_TRANSPORTER_2"/>
    <property type="match status" value="1"/>
</dbReference>
<dbReference type="InterPro" id="IPR017871">
    <property type="entry name" value="ABC_transporter-like_CS"/>
</dbReference>
<name>A0A6J4K2I6_9CHLR</name>
<accession>A0A6J4K2I6</accession>
<dbReference type="InterPro" id="IPR003593">
    <property type="entry name" value="AAA+_ATPase"/>
</dbReference>
<evidence type="ECO:0000256" key="6">
    <source>
        <dbReference type="ARBA" id="ARBA00022840"/>
    </source>
</evidence>
<reference evidence="10" key="1">
    <citation type="submission" date="2020-02" db="EMBL/GenBank/DDBJ databases">
        <authorList>
            <person name="Meier V. D."/>
        </authorList>
    </citation>
    <scope>NUCLEOTIDE SEQUENCE</scope>
    <source>
        <strain evidence="10">AVDCRST_MAG26</strain>
    </source>
</reference>
<keyword evidence="8" id="KW-0472">Membrane</keyword>
<dbReference type="Gene3D" id="3.40.50.300">
    <property type="entry name" value="P-loop containing nucleotide triphosphate hydrolases"/>
    <property type="match status" value="1"/>
</dbReference>
<feature type="domain" description="ABC transporter" evidence="9">
    <location>
        <begin position="26"/>
        <end position="260"/>
    </location>
</feature>
<dbReference type="InterPro" id="IPR039421">
    <property type="entry name" value="Type_1_exporter"/>
</dbReference>
<dbReference type="EMBL" id="CADCTK010001012">
    <property type="protein sequence ID" value="CAA9293641.1"/>
    <property type="molecule type" value="Genomic_DNA"/>
</dbReference>
<keyword evidence="7" id="KW-1133">Transmembrane helix</keyword>
<evidence type="ECO:0000259" key="9">
    <source>
        <dbReference type="PROSITE" id="PS50893"/>
    </source>
</evidence>
<dbReference type="SUPFAM" id="SSF52540">
    <property type="entry name" value="P-loop containing nucleoside triphosphate hydrolases"/>
    <property type="match status" value="1"/>
</dbReference>
<dbReference type="SMART" id="SM00382">
    <property type="entry name" value="AAA"/>
    <property type="match status" value="1"/>
</dbReference>
<keyword evidence="2" id="KW-0813">Transport</keyword>
<dbReference type="InterPro" id="IPR027417">
    <property type="entry name" value="P-loop_NTPase"/>
</dbReference>
<evidence type="ECO:0000256" key="2">
    <source>
        <dbReference type="ARBA" id="ARBA00022448"/>
    </source>
</evidence>
<dbReference type="PANTHER" id="PTHR43394">
    <property type="entry name" value="ATP-DEPENDENT PERMEASE MDL1, MITOCHONDRIAL"/>
    <property type="match status" value="1"/>
</dbReference>
<evidence type="ECO:0000256" key="8">
    <source>
        <dbReference type="ARBA" id="ARBA00023136"/>
    </source>
</evidence>
<dbReference type="Pfam" id="PF00005">
    <property type="entry name" value="ABC_tran"/>
    <property type="match status" value="1"/>
</dbReference>
<dbReference type="GO" id="GO:0005524">
    <property type="term" value="F:ATP binding"/>
    <property type="evidence" value="ECO:0007669"/>
    <property type="project" value="UniProtKB-KW"/>
</dbReference>
<evidence type="ECO:0000256" key="5">
    <source>
        <dbReference type="ARBA" id="ARBA00022741"/>
    </source>
</evidence>
<comment type="subcellular location">
    <subcellularLocation>
        <location evidence="1">Cell membrane</location>
        <topology evidence="1">Multi-pass membrane protein</topology>
    </subcellularLocation>
</comment>
<dbReference type="Gene3D" id="1.20.1560.10">
    <property type="entry name" value="ABC transporter type 1, transmembrane domain"/>
    <property type="match status" value="1"/>
</dbReference>
<dbReference type="PROSITE" id="PS00211">
    <property type="entry name" value="ABC_TRANSPORTER_1"/>
    <property type="match status" value="1"/>
</dbReference>
<dbReference type="InterPro" id="IPR003439">
    <property type="entry name" value="ABC_transporter-like_ATP-bd"/>
</dbReference>
<evidence type="ECO:0000313" key="10">
    <source>
        <dbReference type="EMBL" id="CAA9293641.1"/>
    </source>
</evidence>
<keyword evidence="3" id="KW-1003">Cell membrane</keyword>
<dbReference type="GO" id="GO:0015421">
    <property type="term" value="F:ABC-type oligopeptide transporter activity"/>
    <property type="evidence" value="ECO:0007669"/>
    <property type="project" value="TreeGrafter"/>
</dbReference>
<evidence type="ECO:0000256" key="3">
    <source>
        <dbReference type="ARBA" id="ARBA00022475"/>
    </source>
</evidence>